<gene>
    <name evidence="2" type="ORF">H9654_08375</name>
</gene>
<dbReference type="AlphaFoldDB" id="A0A8X8K4Z6"/>
<organism evidence="2 3">
    <name type="scientific">Stenotrophomonas lacuserhaii</name>
    <dbReference type="NCBI Taxonomy" id="2760084"/>
    <lineage>
        <taxon>Bacteria</taxon>
        <taxon>Pseudomonadati</taxon>
        <taxon>Pseudomonadota</taxon>
        <taxon>Gammaproteobacteria</taxon>
        <taxon>Lysobacterales</taxon>
        <taxon>Lysobacteraceae</taxon>
        <taxon>Stenotrophomonas</taxon>
    </lineage>
</organism>
<name>A0A8X8K4Z6_9GAMM</name>
<evidence type="ECO:0000256" key="1">
    <source>
        <dbReference type="SAM" id="Phobius"/>
    </source>
</evidence>
<proteinExistence type="predicted"/>
<reference evidence="2 3" key="1">
    <citation type="submission" date="2020-08" db="EMBL/GenBank/DDBJ databases">
        <title>A Genomic Blueprint of the Chicken Gut Microbiome.</title>
        <authorList>
            <person name="Gilroy R."/>
            <person name="Ravi A."/>
            <person name="Getino M."/>
            <person name="Pursley I."/>
            <person name="Horton D.L."/>
            <person name="Alikhan N.-F."/>
            <person name="Baker D."/>
            <person name="Gharbi K."/>
            <person name="Hall N."/>
            <person name="Watson M."/>
            <person name="Adriaenssens E.M."/>
            <person name="Foster-Nyarko E."/>
            <person name="Jarju S."/>
            <person name="Secka A."/>
            <person name="Antonio M."/>
            <person name="Oren A."/>
            <person name="Chaudhuri R."/>
            <person name="La Ragione R.M."/>
            <person name="Hildebrand F."/>
            <person name="Pallen M.J."/>
        </authorList>
    </citation>
    <scope>NUCLEOTIDE SEQUENCE [LARGE SCALE GENOMIC DNA]</scope>
    <source>
        <strain evidence="2 3">Sa5BUN4</strain>
    </source>
</reference>
<keyword evidence="1" id="KW-0812">Transmembrane</keyword>
<accession>A0A8X8K4Z6</accession>
<evidence type="ECO:0000313" key="3">
    <source>
        <dbReference type="Proteomes" id="UP000636938"/>
    </source>
</evidence>
<keyword evidence="1" id="KW-1133">Transmembrane helix</keyword>
<dbReference type="RefSeq" id="WP_191770454.1">
    <property type="nucleotide sequence ID" value="NZ_JACSQS010000006.1"/>
</dbReference>
<protein>
    <submittedName>
        <fullName evidence="2">Uncharacterized protein</fullName>
    </submittedName>
</protein>
<keyword evidence="3" id="KW-1185">Reference proteome</keyword>
<comment type="caution">
    <text evidence="2">The sequence shown here is derived from an EMBL/GenBank/DDBJ whole genome shotgun (WGS) entry which is preliminary data.</text>
</comment>
<dbReference type="EMBL" id="JACSQS010000006">
    <property type="protein sequence ID" value="MBD7954221.1"/>
    <property type="molecule type" value="Genomic_DNA"/>
</dbReference>
<dbReference type="Proteomes" id="UP000636938">
    <property type="component" value="Unassembled WGS sequence"/>
</dbReference>
<feature type="transmembrane region" description="Helical" evidence="1">
    <location>
        <begin position="7"/>
        <end position="29"/>
    </location>
</feature>
<keyword evidence="1" id="KW-0472">Membrane</keyword>
<sequence>MAKGVRWSVVSVLGAVAAAVLLWCASHFWPMPDKQRSALALMRTQVPAEGRNGYALLWMLDFDGMDDSSRAAAMAVDAARWQAAPDLAGGVRMSAEGDHPRVAYPQGRHCSGPTGACLEQVRSDPQRFARAHAGHAGLHARVAQTAAYGHFTSPWDSQVAAIMLPFPALNGLTDPVTAHALAHVQGDTAGALQGLCSGLLAGRRLLSGSDTLLASSVGMAMVELNGGVLGEVLAELPRDASLPAACTAALRPMTAAETSLCRPLQGEMRYAGMAMRYSARSPGSVLVLDTERSLARIATAHAWACDPAQQQRLGEDRQIAAPTQATRGFDCVANLAGCELSDIPAQLYLRYAGRSQDAAAMVRLLAAQQWLRTQSGSPADALARLPVALRSATRAPHADAEGRWLQVARRDTSRGPDDRLLRVPLRWDAEPSRQAAK</sequence>
<evidence type="ECO:0000313" key="2">
    <source>
        <dbReference type="EMBL" id="MBD7954221.1"/>
    </source>
</evidence>